<dbReference type="RefSeq" id="WP_002849258.1">
    <property type="nucleotide sequence ID" value="NZ_AABUZP020000005.1"/>
</dbReference>
<evidence type="ECO:0000313" key="5">
    <source>
        <dbReference type="EMBL" id="EAI5407975.1"/>
    </source>
</evidence>
<dbReference type="GO" id="GO:0008757">
    <property type="term" value="F:S-adenosylmethionine-dependent methyltransferase activity"/>
    <property type="evidence" value="ECO:0007669"/>
    <property type="project" value="InterPro"/>
</dbReference>
<dbReference type="EMBL" id="AABQDW010000006">
    <property type="protein sequence ID" value="EAI5407975.1"/>
    <property type="molecule type" value="Genomic_DNA"/>
</dbReference>
<evidence type="ECO:0000259" key="4">
    <source>
        <dbReference type="PROSITE" id="PS50123"/>
    </source>
</evidence>
<dbReference type="PANTHER" id="PTHR24422:SF19">
    <property type="entry name" value="CHEMOTAXIS PROTEIN METHYLTRANSFERASE"/>
    <property type="match status" value="1"/>
</dbReference>
<dbReference type="Pfam" id="PF01739">
    <property type="entry name" value="CheR"/>
    <property type="match status" value="1"/>
</dbReference>
<evidence type="ECO:0000256" key="1">
    <source>
        <dbReference type="ARBA" id="ARBA00022603"/>
    </source>
</evidence>
<evidence type="ECO:0000313" key="7">
    <source>
        <dbReference type="EMBL" id="EAK0468214.1"/>
    </source>
</evidence>
<dbReference type="SUPFAM" id="SSF53335">
    <property type="entry name" value="S-adenosyl-L-methionine-dependent methyltransferases"/>
    <property type="match status" value="1"/>
</dbReference>
<reference evidence="7 8" key="1">
    <citation type="submission" date="2018-05" db="EMBL/GenBank/DDBJ databases">
        <authorList>
            <consortium name="PulseNet: The National Subtyping Network for Foodborne Disease Surveillance"/>
            <person name="Tarr C.L."/>
            <person name="Trees E."/>
            <person name="Katz L.S."/>
            <person name="Carleton-Romer H.A."/>
            <person name="Stroika S."/>
            <person name="Kucerova Z."/>
            <person name="Roache K.F."/>
            <person name="Sabol A.L."/>
            <person name="Besser J."/>
            <person name="Gerner-Smidt P."/>
        </authorList>
    </citation>
    <scope>NUCLEOTIDE SEQUENCE</scope>
    <source>
        <strain evidence="6">2014D-0197</strain>
        <strain evidence="5 8">2016D-0221</strain>
        <strain evidence="7">D4313</strain>
    </source>
</reference>
<keyword evidence="3" id="KW-0949">S-adenosyl-L-methionine</keyword>
<dbReference type="PROSITE" id="PS50123">
    <property type="entry name" value="CHER"/>
    <property type="match status" value="1"/>
</dbReference>
<dbReference type="Proteomes" id="UP000557842">
    <property type="component" value="Unassembled WGS sequence"/>
</dbReference>
<sequence length="264" mass="30724">MSEFVYDENGLQALISLIKKLCGNDLTNKKDIIKTKISNFATNKNIPDMDALLKKVSFESKLRQELLNLITINETYFYRELNQLNSVIYYANTMALSDNVKILCAPCSSGEEVYSLGMIAKTIGIDRQRLKIVGIDINSEVIQRCKDGIYNQRSIQNVSSNQKNMYFNKVDDMYQIKKELMPQMEFKVANIFDESLFKLGMFDIILSRNMMIYFDEEYRLMTIERFHKILKPFGRLYVGHADLVPYTDLYTKIVDIGSSYYEKL</sequence>
<accession>A0A5L4IWX3</accession>
<evidence type="ECO:0000256" key="2">
    <source>
        <dbReference type="ARBA" id="ARBA00022679"/>
    </source>
</evidence>
<organism evidence="7">
    <name type="scientific">Campylobacter fetus</name>
    <dbReference type="NCBI Taxonomy" id="196"/>
    <lineage>
        <taxon>Bacteria</taxon>
        <taxon>Pseudomonadati</taxon>
        <taxon>Campylobacterota</taxon>
        <taxon>Epsilonproteobacteria</taxon>
        <taxon>Campylobacterales</taxon>
        <taxon>Campylobacteraceae</taxon>
        <taxon>Campylobacter</taxon>
    </lineage>
</organism>
<keyword evidence="2 7" id="KW-0808">Transferase</keyword>
<dbReference type="AlphaFoldDB" id="A0A5L4IWX3"/>
<dbReference type="SUPFAM" id="SSF47757">
    <property type="entry name" value="Chemotaxis receptor methyltransferase CheR, N-terminal domain"/>
    <property type="match status" value="1"/>
</dbReference>
<dbReference type="SMART" id="SM00138">
    <property type="entry name" value="MeTrc"/>
    <property type="match status" value="1"/>
</dbReference>
<proteinExistence type="predicted"/>
<gene>
    <name evidence="6" type="ORF">AAH17_00295</name>
    <name evidence="7" type="ORF">AAH24_02355</name>
    <name evidence="5" type="ORF">BVH53_04595</name>
</gene>
<dbReference type="InterPro" id="IPR000780">
    <property type="entry name" value="CheR_MeTrfase"/>
</dbReference>
<dbReference type="EMBL" id="AACCXM010000001">
    <property type="protein sequence ID" value="EAK0468214.1"/>
    <property type="molecule type" value="Genomic_DNA"/>
</dbReference>
<dbReference type="InterPro" id="IPR050903">
    <property type="entry name" value="Bact_Chemotaxis_MeTrfase"/>
</dbReference>
<dbReference type="GO" id="GO:0032259">
    <property type="term" value="P:methylation"/>
    <property type="evidence" value="ECO:0007669"/>
    <property type="project" value="UniProtKB-KW"/>
</dbReference>
<name>A0A5L4IWX3_CAMFE</name>
<feature type="domain" description="CheR-type methyltransferase" evidence="4">
    <location>
        <begin position="1"/>
        <end position="264"/>
    </location>
</feature>
<dbReference type="PRINTS" id="PR00996">
    <property type="entry name" value="CHERMTFRASE"/>
</dbReference>
<dbReference type="Gene3D" id="3.40.50.150">
    <property type="entry name" value="Vaccinia Virus protein VP39"/>
    <property type="match status" value="1"/>
</dbReference>
<dbReference type="InterPro" id="IPR029063">
    <property type="entry name" value="SAM-dependent_MTases_sf"/>
</dbReference>
<keyword evidence="1 7" id="KW-0489">Methyltransferase</keyword>
<evidence type="ECO:0000313" key="8">
    <source>
        <dbReference type="Proteomes" id="UP000557842"/>
    </source>
</evidence>
<protein>
    <submittedName>
        <fullName evidence="7">Protein-glutamate O-methyltransferase CheR</fullName>
    </submittedName>
</protein>
<evidence type="ECO:0000313" key="6">
    <source>
        <dbReference type="EMBL" id="EAK0452103.1"/>
    </source>
</evidence>
<dbReference type="InterPro" id="IPR022642">
    <property type="entry name" value="CheR_C"/>
</dbReference>
<dbReference type="PANTHER" id="PTHR24422">
    <property type="entry name" value="CHEMOTAXIS PROTEIN METHYLTRANSFERASE"/>
    <property type="match status" value="1"/>
</dbReference>
<dbReference type="EMBL" id="AACCXK010000001">
    <property type="protein sequence ID" value="EAK0452103.1"/>
    <property type="molecule type" value="Genomic_DNA"/>
</dbReference>
<dbReference type="CDD" id="cd02440">
    <property type="entry name" value="AdoMet_MTases"/>
    <property type="match status" value="1"/>
</dbReference>
<comment type="caution">
    <text evidence="7">The sequence shown here is derived from an EMBL/GenBank/DDBJ whole genome shotgun (WGS) entry which is preliminary data.</text>
</comment>
<evidence type="ECO:0000256" key="3">
    <source>
        <dbReference type="ARBA" id="ARBA00022691"/>
    </source>
</evidence>